<dbReference type="GO" id="GO:0003677">
    <property type="term" value="F:DNA binding"/>
    <property type="evidence" value="ECO:0007669"/>
    <property type="project" value="InterPro"/>
</dbReference>
<organism evidence="3 4">
    <name type="scientific">Vulgatibacter incomptus</name>
    <dbReference type="NCBI Taxonomy" id="1391653"/>
    <lineage>
        <taxon>Bacteria</taxon>
        <taxon>Pseudomonadati</taxon>
        <taxon>Myxococcota</taxon>
        <taxon>Myxococcia</taxon>
        <taxon>Myxococcales</taxon>
        <taxon>Cystobacterineae</taxon>
        <taxon>Vulgatibacteraceae</taxon>
        <taxon>Vulgatibacter</taxon>
    </lineage>
</organism>
<dbReference type="CDD" id="cd06257">
    <property type="entry name" value="DnaJ"/>
    <property type="match status" value="1"/>
</dbReference>
<proteinExistence type="predicted"/>
<dbReference type="Gene3D" id="1.10.287.110">
    <property type="entry name" value="DnaJ domain"/>
    <property type="match status" value="1"/>
</dbReference>
<feature type="region of interest" description="Disordered" evidence="1">
    <location>
        <begin position="125"/>
        <end position="152"/>
    </location>
</feature>
<dbReference type="PANTHER" id="PTHR34475">
    <property type="match status" value="1"/>
</dbReference>
<dbReference type="SUPFAM" id="SSF46565">
    <property type="entry name" value="Chaperone J-domain"/>
    <property type="match status" value="1"/>
</dbReference>
<dbReference type="InterPro" id="IPR050400">
    <property type="entry name" value="Bact_Cytoskel_RodZ"/>
</dbReference>
<dbReference type="Pfam" id="PF13413">
    <property type="entry name" value="HTH_25"/>
    <property type="match status" value="1"/>
</dbReference>
<dbReference type="InterPro" id="IPR010982">
    <property type="entry name" value="Lambda_DNA-bd_dom_sf"/>
</dbReference>
<dbReference type="PROSITE" id="PS50076">
    <property type="entry name" value="DNAJ_2"/>
    <property type="match status" value="1"/>
</dbReference>
<dbReference type="KEGG" id="vin:AKJ08_1659"/>
<protein>
    <submittedName>
        <fullName evidence="3">DnaJ domain protein</fullName>
    </submittedName>
</protein>
<dbReference type="InterPro" id="IPR036869">
    <property type="entry name" value="J_dom_sf"/>
</dbReference>
<evidence type="ECO:0000313" key="3">
    <source>
        <dbReference type="EMBL" id="AKU91272.1"/>
    </source>
</evidence>
<dbReference type="EMBL" id="CP012332">
    <property type="protein sequence ID" value="AKU91272.1"/>
    <property type="molecule type" value="Genomic_DNA"/>
</dbReference>
<dbReference type="RefSeq" id="WP_050725605.1">
    <property type="nucleotide sequence ID" value="NZ_CP012332.1"/>
</dbReference>
<dbReference type="PRINTS" id="PR00625">
    <property type="entry name" value="JDOMAIN"/>
</dbReference>
<dbReference type="InterPro" id="IPR001623">
    <property type="entry name" value="DnaJ_domain"/>
</dbReference>
<gene>
    <name evidence="3" type="ORF">AKJ08_1659</name>
</gene>
<keyword evidence="4" id="KW-1185">Reference proteome</keyword>
<dbReference type="PANTHER" id="PTHR34475:SF1">
    <property type="entry name" value="CYTOSKELETON PROTEIN RODZ"/>
    <property type="match status" value="1"/>
</dbReference>
<reference evidence="3 4" key="1">
    <citation type="submission" date="2015-08" db="EMBL/GenBank/DDBJ databases">
        <authorList>
            <person name="Babu N.S."/>
            <person name="Beckwith C.J."/>
            <person name="Beseler K.G."/>
            <person name="Brison A."/>
            <person name="Carone J.V."/>
            <person name="Caskin T.P."/>
            <person name="Diamond M."/>
            <person name="Durham M.E."/>
            <person name="Foxe J.M."/>
            <person name="Go M."/>
            <person name="Henderson B.A."/>
            <person name="Jones I.B."/>
            <person name="McGettigan J.A."/>
            <person name="Micheletti S.J."/>
            <person name="Nasrallah M.E."/>
            <person name="Ortiz D."/>
            <person name="Piller C.R."/>
            <person name="Privatt S.R."/>
            <person name="Schneider S.L."/>
            <person name="Sharp S."/>
            <person name="Smith T.C."/>
            <person name="Stanton J.D."/>
            <person name="Ullery H.E."/>
            <person name="Wilson R.J."/>
            <person name="Serrano M.G."/>
            <person name="Buck G."/>
            <person name="Lee V."/>
            <person name="Wang Y."/>
            <person name="Carvalho R."/>
            <person name="Voegtly L."/>
            <person name="Shi R."/>
            <person name="Duckworth R."/>
            <person name="Johnson A."/>
            <person name="Loviza R."/>
            <person name="Walstead R."/>
            <person name="Shah Z."/>
            <person name="Kiflezghi M."/>
            <person name="Wade K."/>
            <person name="Ball S.L."/>
            <person name="Bradley K.W."/>
            <person name="Asai D.J."/>
            <person name="Bowman C.A."/>
            <person name="Russell D.A."/>
            <person name="Pope W.H."/>
            <person name="Jacobs-Sera D."/>
            <person name="Hendrix R.W."/>
            <person name="Hatfull G.F."/>
        </authorList>
    </citation>
    <scope>NUCLEOTIDE SEQUENCE [LARGE SCALE GENOMIC DNA]</scope>
    <source>
        <strain evidence="3 4">DSM 27710</strain>
    </source>
</reference>
<evidence type="ECO:0000256" key="1">
    <source>
        <dbReference type="SAM" id="MobiDB-lite"/>
    </source>
</evidence>
<feature type="domain" description="J" evidence="2">
    <location>
        <begin position="3"/>
        <end position="73"/>
    </location>
</feature>
<evidence type="ECO:0000313" key="4">
    <source>
        <dbReference type="Proteomes" id="UP000055590"/>
    </source>
</evidence>
<evidence type="ECO:0000259" key="2">
    <source>
        <dbReference type="PROSITE" id="PS50076"/>
    </source>
</evidence>
<sequence length="235" mass="26229">MIRPYEVLGVAPGASDEEIRQAYEKLSAIFAADSLALYSLVDESETRRHREEVRAAFRLLSDNQARRAWDEANGIAPESSLQPSEIPDEASPADQSATSEPDREEDEVVLELGDEDVLEVEDLAAPAPPQSLGLVRTSPPPAPARPSRSLPRIDENTEFTGALLREVREVRGISLRDVSTRTRIGVNHLESIEEEAFSRLPDRVFLRGFLQSYARELRLDPARVAETYLARRGIR</sequence>
<feature type="region of interest" description="Disordered" evidence="1">
    <location>
        <begin position="74"/>
        <end position="107"/>
    </location>
</feature>
<dbReference type="Proteomes" id="UP000055590">
    <property type="component" value="Chromosome"/>
</dbReference>
<dbReference type="AlphaFoldDB" id="A0A0K1PCP5"/>
<dbReference type="Gene3D" id="1.10.260.40">
    <property type="entry name" value="lambda repressor-like DNA-binding domains"/>
    <property type="match status" value="1"/>
</dbReference>
<name>A0A0K1PCP5_9BACT</name>
<accession>A0A0K1PCP5</accession>
<dbReference type="STRING" id="1391653.AKJ08_1659"/>
<dbReference type="Pfam" id="PF00226">
    <property type="entry name" value="DnaJ"/>
    <property type="match status" value="1"/>
</dbReference>